<name>A0A2I4EYH8_JUGRE</name>
<dbReference type="GeneID" id="108993861"/>
<dbReference type="RefSeq" id="XP_018824446.2">
    <property type="nucleotide sequence ID" value="XM_018968901.2"/>
</dbReference>
<dbReference type="AlphaFoldDB" id="A0A2I4EYH8"/>
<dbReference type="KEGG" id="jre:108993861"/>
<accession>A0A2I4EYH8</accession>
<organism evidence="1 2">
    <name type="scientific">Juglans regia</name>
    <name type="common">English walnut</name>
    <dbReference type="NCBI Taxonomy" id="51240"/>
    <lineage>
        <taxon>Eukaryota</taxon>
        <taxon>Viridiplantae</taxon>
        <taxon>Streptophyta</taxon>
        <taxon>Embryophyta</taxon>
        <taxon>Tracheophyta</taxon>
        <taxon>Spermatophyta</taxon>
        <taxon>Magnoliopsida</taxon>
        <taxon>eudicotyledons</taxon>
        <taxon>Gunneridae</taxon>
        <taxon>Pentapetalae</taxon>
        <taxon>rosids</taxon>
        <taxon>fabids</taxon>
        <taxon>Fagales</taxon>
        <taxon>Juglandaceae</taxon>
        <taxon>Juglans</taxon>
    </lineage>
</organism>
<dbReference type="Gramene" id="Jr10_16170_p1">
    <property type="protein sequence ID" value="cds.Jr10_16170_p1"/>
    <property type="gene ID" value="Jr10_16170"/>
</dbReference>
<dbReference type="PANTHER" id="PTHR33116">
    <property type="entry name" value="REVERSE TRANSCRIPTASE ZINC-BINDING DOMAIN-CONTAINING PROTEIN-RELATED-RELATED"/>
    <property type="match status" value="1"/>
</dbReference>
<evidence type="ECO:0000313" key="1">
    <source>
        <dbReference type="Proteomes" id="UP000235220"/>
    </source>
</evidence>
<dbReference type="OrthoDB" id="1938246at2759"/>
<dbReference type="Proteomes" id="UP000235220">
    <property type="component" value="Chromosome 10"/>
</dbReference>
<protein>
    <submittedName>
        <fullName evidence="2">Uncharacterized mitochondrial protein AtMg00310-like</fullName>
    </submittedName>
</protein>
<gene>
    <name evidence="2" type="primary">LOC108993861</name>
</gene>
<proteinExistence type="predicted"/>
<evidence type="ECO:0000313" key="2">
    <source>
        <dbReference type="RefSeq" id="XP_018824446.2"/>
    </source>
</evidence>
<sequence>MNLWGTSQVQQYEKYLGLPPMVGRSKTNAFVEIKHKGCLKVQRWKGNMFSQGGNEVLLKAVALPIPSYAMSCFKLPSNLCSELESMMARFWWVQKHEERKVHWVSWKKMCQSKSVGGMSFKELDTFNMALLAKQAWRLLQNEESLFHKIFCARYFHNGNLLKASLGGNSSYAWRGI</sequence>
<keyword evidence="1" id="KW-1185">Reference proteome</keyword>
<dbReference type="PANTHER" id="PTHR33116:SF86">
    <property type="entry name" value="REVERSE TRANSCRIPTASE DOMAIN-CONTAINING PROTEIN"/>
    <property type="match status" value="1"/>
</dbReference>
<reference evidence="2" key="1">
    <citation type="submission" date="2025-08" db="UniProtKB">
        <authorList>
            <consortium name="RefSeq"/>
        </authorList>
    </citation>
    <scope>IDENTIFICATION</scope>
    <source>
        <tissue evidence="2">Leaves</tissue>
    </source>
</reference>